<evidence type="ECO:0000313" key="1">
    <source>
        <dbReference type="EMBL" id="SFT40105.1"/>
    </source>
</evidence>
<name>A0A1I6XP02_9FLAO</name>
<sequence length="138" mass="16102">MNHTFKIGDHQIEVDIDATREFYTRQNKIIDDCECQDCFYFHNDFINQPLNIFKILISFGIDIKKNLNSEPTGLWCIRNKNGQVSHLVQRFQLIGKLIQNKENYFILSSHDNGFKVSTSFSQSANNKIDIELIIDETV</sequence>
<protein>
    <submittedName>
        <fullName evidence="1">Uncharacterized protein</fullName>
    </submittedName>
</protein>
<reference evidence="1 2" key="1">
    <citation type="submission" date="2016-10" db="EMBL/GenBank/DDBJ databases">
        <authorList>
            <person name="de Groot N.N."/>
        </authorList>
    </citation>
    <scope>NUCLEOTIDE SEQUENCE [LARGE SCALE GENOMIC DNA]</scope>
    <source>
        <strain evidence="1 2">CGMCC 1.7005</strain>
    </source>
</reference>
<dbReference type="Proteomes" id="UP000236454">
    <property type="component" value="Unassembled WGS sequence"/>
</dbReference>
<accession>A0A1I6XP02</accession>
<organism evidence="1 2">
    <name type="scientific">Lishizhenia tianjinensis</name>
    <dbReference type="NCBI Taxonomy" id="477690"/>
    <lineage>
        <taxon>Bacteria</taxon>
        <taxon>Pseudomonadati</taxon>
        <taxon>Bacteroidota</taxon>
        <taxon>Flavobacteriia</taxon>
        <taxon>Flavobacteriales</taxon>
        <taxon>Crocinitomicaceae</taxon>
        <taxon>Lishizhenia</taxon>
    </lineage>
</organism>
<keyword evidence="2" id="KW-1185">Reference proteome</keyword>
<dbReference type="STRING" id="477690.SAMN05216474_0354"/>
<proteinExistence type="predicted"/>
<dbReference type="RefSeq" id="WP_090245667.1">
    <property type="nucleotide sequence ID" value="NZ_FPAS01000001.1"/>
</dbReference>
<gene>
    <name evidence="1" type="ORF">SAMN05216474_0354</name>
</gene>
<evidence type="ECO:0000313" key="2">
    <source>
        <dbReference type="Proteomes" id="UP000236454"/>
    </source>
</evidence>
<dbReference type="EMBL" id="FPAS01000001">
    <property type="protein sequence ID" value="SFT40105.1"/>
    <property type="molecule type" value="Genomic_DNA"/>
</dbReference>
<dbReference type="OrthoDB" id="1691135at2"/>
<dbReference type="AlphaFoldDB" id="A0A1I6XP02"/>